<sequence length="306" mass="32316">MQSTEPRTYLTSKGFAAVIAGAATIGTAAIFMRLSEVTPTATAFWRMTLSLPLLALWVYFARSKLPRHIAENRAQSTGGTDSWAVARDLFFVGFWFAADLALWHWSVAMTTVANATLLANMAAIFTAIAGWLFLKEKMNRNLLIALLLAVAGAFALVGQNLEFNPDYVTGDLLGLATSVAYAGYILSGSRARRRSPTAVVMTGSGLVTALLLLPLALMSEGPFLPASLTGWAPLIGLAWGAHILGQSLIMYGLAHVPPTAGSISLLVQPVVSAILAWALFGEALGPLHALGAALIFAGILFAKKSA</sequence>
<dbReference type="InterPro" id="IPR037185">
    <property type="entry name" value="EmrE-like"/>
</dbReference>
<dbReference type="RefSeq" id="WP_121936952.1">
    <property type="nucleotide sequence ID" value="NZ_REFR01000003.1"/>
</dbReference>
<evidence type="ECO:0000259" key="2">
    <source>
        <dbReference type="Pfam" id="PF00892"/>
    </source>
</evidence>
<feature type="domain" description="EamA" evidence="2">
    <location>
        <begin position="13"/>
        <end position="156"/>
    </location>
</feature>
<gene>
    <name evidence="3" type="ORF">BXY39_0152</name>
</gene>
<feature type="transmembrane region" description="Helical" evidence="1">
    <location>
        <begin position="198"/>
        <end position="218"/>
    </location>
</feature>
<dbReference type="Proteomes" id="UP000271227">
    <property type="component" value="Unassembled WGS sequence"/>
</dbReference>
<feature type="transmembrane region" description="Helical" evidence="1">
    <location>
        <begin position="141"/>
        <end position="161"/>
    </location>
</feature>
<feature type="transmembrane region" description="Helical" evidence="1">
    <location>
        <begin position="43"/>
        <end position="61"/>
    </location>
</feature>
<evidence type="ECO:0000256" key="1">
    <source>
        <dbReference type="SAM" id="Phobius"/>
    </source>
</evidence>
<feature type="transmembrane region" description="Helical" evidence="1">
    <location>
        <begin position="230"/>
        <end position="253"/>
    </location>
</feature>
<feature type="transmembrane region" description="Helical" evidence="1">
    <location>
        <begin position="260"/>
        <end position="280"/>
    </location>
</feature>
<dbReference type="InParanoid" id="A0A3M0CUL3"/>
<keyword evidence="1" id="KW-0812">Transmembrane</keyword>
<dbReference type="Pfam" id="PF00892">
    <property type="entry name" value="EamA"/>
    <property type="match status" value="2"/>
</dbReference>
<feature type="transmembrane region" description="Helical" evidence="1">
    <location>
        <begin position="111"/>
        <end position="134"/>
    </location>
</feature>
<comment type="caution">
    <text evidence="3">The sequence shown here is derived from an EMBL/GenBank/DDBJ whole genome shotgun (WGS) entry which is preliminary data.</text>
</comment>
<dbReference type="AlphaFoldDB" id="A0A3M0CUL3"/>
<protein>
    <submittedName>
        <fullName evidence="3">EamA-like transporter family protein</fullName>
    </submittedName>
</protein>
<evidence type="ECO:0000313" key="3">
    <source>
        <dbReference type="EMBL" id="RMB12645.1"/>
    </source>
</evidence>
<proteinExistence type="predicted"/>
<dbReference type="PANTHER" id="PTHR22911">
    <property type="entry name" value="ACYL-MALONYL CONDENSING ENZYME-RELATED"/>
    <property type="match status" value="1"/>
</dbReference>
<evidence type="ECO:0000313" key="4">
    <source>
        <dbReference type="Proteomes" id="UP000271227"/>
    </source>
</evidence>
<keyword evidence="4" id="KW-1185">Reference proteome</keyword>
<feature type="transmembrane region" description="Helical" evidence="1">
    <location>
        <begin position="167"/>
        <end position="186"/>
    </location>
</feature>
<accession>A0A3M0CUL3</accession>
<dbReference type="SUPFAM" id="SSF103481">
    <property type="entry name" value="Multidrug resistance efflux transporter EmrE"/>
    <property type="match status" value="2"/>
</dbReference>
<feature type="transmembrane region" description="Helical" evidence="1">
    <location>
        <begin position="12"/>
        <end position="31"/>
    </location>
</feature>
<name>A0A3M0CUL3_9PROT</name>
<organism evidence="3 4">
    <name type="scientific">Eilatimonas milleporae</name>
    <dbReference type="NCBI Taxonomy" id="911205"/>
    <lineage>
        <taxon>Bacteria</taxon>
        <taxon>Pseudomonadati</taxon>
        <taxon>Pseudomonadota</taxon>
        <taxon>Alphaproteobacteria</taxon>
        <taxon>Kordiimonadales</taxon>
        <taxon>Kordiimonadaceae</taxon>
        <taxon>Eilatimonas</taxon>
    </lineage>
</organism>
<dbReference type="EMBL" id="REFR01000003">
    <property type="protein sequence ID" value="RMB12645.1"/>
    <property type="molecule type" value="Genomic_DNA"/>
</dbReference>
<feature type="domain" description="EamA" evidence="2">
    <location>
        <begin position="169"/>
        <end position="301"/>
    </location>
</feature>
<keyword evidence="1" id="KW-0472">Membrane</keyword>
<keyword evidence="1" id="KW-1133">Transmembrane helix</keyword>
<feature type="transmembrane region" description="Helical" evidence="1">
    <location>
        <begin position="82"/>
        <end position="105"/>
    </location>
</feature>
<dbReference type="InterPro" id="IPR000620">
    <property type="entry name" value="EamA_dom"/>
</dbReference>
<dbReference type="GO" id="GO:0016020">
    <property type="term" value="C:membrane"/>
    <property type="evidence" value="ECO:0007669"/>
    <property type="project" value="InterPro"/>
</dbReference>
<feature type="transmembrane region" description="Helical" evidence="1">
    <location>
        <begin position="286"/>
        <end position="302"/>
    </location>
</feature>
<reference evidence="3 4" key="1">
    <citation type="submission" date="2018-10" db="EMBL/GenBank/DDBJ databases">
        <title>Genomic Encyclopedia of Archaeal and Bacterial Type Strains, Phase II (KMG-II): from individual species to whole genera.</title>
        <authorList>
            <person name="Goeker M."/>
        </authorList>
    </citation>
    <scope>NUCLEOTIDE SEQUENCE [LARGE SCALE GENOMIC DNA]</scope>
    <source>
        <strain evidence="3 4">DSM 25217</strain>
    </source>
</reference>
<dbReference type="OrthoDB" id="8770617at2"/>